<sequence length="460" mass="48100">MFSDLKRLAVVGTVARAAAVNAALVALAALAALAALLVTAAPSVAQTPGAPAPSRGEKIADALRKSPVYVDPSYADSVPPARQKQLVRQIEKTGLPIKVALVPLVQGDAYEGESDIFAEVVHDRLAQRELILVTGGDRWTGDLNGFEWPGEKQQAHDAVGAVGFLDEMKDAGLAEQTEKAIALIARGDGTKTYEKATEDLGAGGDSGSRPEVGAEEKSEGSSSWPAWLLPVAVALALAGLSLSVFLVRRRGRGRSVRYPSATGAPFAFPRAVFAAARTADEAALRRQTEAEVLALGEAAAEATPASTPRLQRALDAYAAAGAVLDSARGLPDLAGVLALVAEGRDALAPARAGDAPPLPLCFFNPLHGRAATRIRWRPLGRRDQLHVAACEECGSAVRARRAPEVLTADFEGRTIPYFEVPAAQSVWAATGYGSLLRDTEGEAEGLAVRVGRGDFSRGRG</sequence>
<evidence type="ECO:0000313" key="5">
    <source>
        <dbReference type="Proteomes" id="UP001610818"/>
    </source>
</evidence>
<feature type="region of interest" description="Disordered" evidence="1">
    <location>
        <begin position="196"/>
        <end position="219"/>
    </location>
</feature>
<accession>A0ABW7QQY9</accession>
<reference evidence="4 5" key="1">
    <citation type="submission" date="2024-10" db="EMBL/GenBank/DDBJ databases">
        <title>The Natural Products Discovery Center: Release of the First 8490 Sequenced Strains for Exploring Actinobacteria Biosynthetic Diversity.</title>
        <authorList>
            <person name="Kalkreuter E."/>
            <person name="Kautsar S.A."/>
            <person name="Yang D."/>
            <person name="Bader C.D."/>
            <person name="Teijaro C.N."/>
            <person name="Fluegel L."/>
            <person name="Davis C.M."/>
            <person name="Simpson J.R."/>
            <person name="Lauterbach L."/>
            <person name="Steele A.D."/>
            <person name="Gui C."/>
            <person name="Meng S."/>
            <person name="Li G."/>
            <person name="Viehrig K."/>
            <person name="Ye F."/>
            <person name="Su P."/>
            <person name="Kiefer A.F."/>
            <person name="Nichols A."/>
            <person name="Cepeda A.J."/>
            <person name="Yan W."/>
            <person name="Fan B."/>
            <person name="Jiang Y."/>
            <person name="Adhikari A."/>
            <person name="Zheng C.-J."/>
            <person name="Schuster L."/>
            <person name="Cowan T.M."/>
            <person name="Smanski M.J."/>
            <person name="Chevrette M.G."/>
            <person name="De Carvalho L.P.S."/>
            <person name="Shen B."/>
        </authorList>
    </citation>
    <scope>NUCLEOTIDE SEQUENCE [LARGE SCALE GENOMIC DNA]</scope>
    <source>
        <strain evidence="4 5">NPDC017990</strain>
    </source>
</reference>
<keyword evidence="2" id="KW-0812">Transmembrane</keyword>
<dbReference type="EMBL" id="JBIRGQ010000004">
    <property type="protein sequence ID" value="MFH8547406.1"/>
    <property type="molecule type" value="Genomic_DNA"/>
</dbReference>
<evidence type="ECO:0000256" key="1">
    <source>
        <dbReference type="SAM" id="MobiDB-lite"/>
    </source>
</evidence>
<keyword evidence="2" id="KW-1133">Transmembrane helix</keyword>
<keyword evidence="2" id="KW-0472">Membrane</keyword>
<evidence type="ECO:0000256" key="2">
    <source>
        <dbReference type="SAM" id="Phobius"/>
    </source>
</evidence>
<keyword evidence="5" id="KW-1185">Reference proteome</keyword>
<dbReference type="RefSeq" id="WP_397713550.1">
    <property type="nucleotide sequence ID" value="NZ_JBIRGN010000004.1"/>
</dbReference>
<evidence type="ECO:0000256" key="3">
    <source>
        <dbReference type="SAM" id="SignalP"/>
    </source>
</evidence>
<gene>
    <name evidence="4" type="ORF">ACH4F9_20595</name>
</gene>
<proteinExistence type="predicted"/>
<evidence type="ECO:0008006" key="6">
    <source>
        <dbReference type="Google" id="ProtNLM"/>
    </source>
</evidence>
<feature type="signal peptide" evidence="3">
    <location>
        <begin position="1"/>
        <end position="40"/>
    </location>
</feature>
<keyword evidence="3" id="KW-0732">Signal</keyword>
<organism evidence="4 5">
    <name type="scientific">Streptomyces longisporoflavus</name>
    <dbReference type="NCBI Taxonomy" id="28044"/>
    <lineage>
        <taxon>Bacteria</taxon>
        <taxon>Bacillati</taxon>
        <taxon>Actinomycetota</taxon>
        <taxon>Actinomycetes</taxon>
        <taxon>Kitasatosporales</taxon>
        <taxon>Streptomycetaceae</taxon>
        <taxon>Streptomyces</taxon>
    </lineage>
</organism>
<protein>
    <recommendedName>
        <fullName evidence="6">TPM domain-containing protein</fullName>
    </recommendedName>
</protein>
<dbReference type="Proteomes" id="UP001610818">
    <property type="component" value="Unassembled WGS sequence"/>
</dbReference>
<evidence type="ECO:0000313" key="4">
    <source>
        <dbReference type="EMBL" id="MFH8547406.1"/>
    </source>
</evidence>
<feature type="chain" id="PRO_5045695282" description="TPM domain-containing protein" evidence="3">
    <location>
        <begin position="41"/>
        <end position="460"/>
    </location>
</feature>
<comment type="caution">
    <text evidence="4">The sequence shown here is derived from an EMBL/GenBank/DDBJ whole genome shotgun (WGS) entry which is preliminary data.</text>
</comment>
<name>A0ABW7QQY9_9ACTN</name>
<feature type="transmembrane region" description="Helical" evidence="2">
    <location>
        <begin position="224"/>
        <end position="247"/>
    </location>
</feature>